<dbReference type="Pfam" id="PF00583">
    <property type="entry name" value="Acetyltransf_1"/>
    <property type="match status" value="1"/>
</dbReference>
<protein>
    <submittedName>
        <fullName evidence="3">GNAT family N-acetyltransferase</fullName>
        <ecNumber evidence="3">2.3.1.-</ecNumber>
    </submittedName>
</protein>
<evidence type="ECO:0000313" key="3">
    <source>
        <dbReference type="EMBL" id="MCG4749163.1"/>
    </source>
</evidence>
<evidence type="ECO:0000313" key="5">
    <source>
        <dbReference type="Proteomes" id="UP000669239"/>
    </source>
</evidence>
<keyword evidence="3" id="KW-0808">Transferase</keyword>
<dbReference type="EC" id="2.3.1.-" evidence="3"/>
<sequence length="259" mass="29247">MDHSPVFKQVTLENLEAEHICCCISDKKGENCVSSKKSWLRNRMQEGLVFNKLDVRGKVFIEYLPAEFAWAPIKADGYMYIDCLWVSGQYKGKGYGDQLLDQCIADSKAKGKRGLVCLSSKKKMPFLSDPGYLKHRGFKVADTASPYYELFYLPFSDSETVPSIKDVAKNGCVDEKGLVLYYSDQCPHTSKYVPLLAGNLKELGLECRFRKIETKEDAQAAPVPFTTYALFYNGAFVTNEILSEKSFSKIWERIGNTQG</sequence>
<accession>A0AAW5C0V2</accession>
<dbReference type="EMBL" id="JAKNGE010000054">
    <property type="protein sequence ID" value="MCG4749163.1"/>
    <property type="molecule type" value="Genomic_DNA"/>
</dbReference>
<feature type="domain" description="YoaP-like" evidence="2">
    <location>
        <begin position="211"/>
        <end position="249"/>
    </location>
</feature>
<evidence type="ECO:0000313" key="4">
    <source>
        <dbReference type="EMBL" id="NSJ51999.1"/>
    </source>
</evidence>
<organism evidence="3 6">
    <name type="scientific">Enterocloster aldenensis</name>
    <dbReference type="NCBI Taxonomy" id="358742"/>
    <lineage>
        <taxon>Bacteria</taxon>
        <taxon>Bacillati</taxon>
        <taxon>Bacillota</taxon>
        <taxon>Clostridia</taxon>
        <taxon>Lachnospirales</taxon>
        <taxon>Lachnospiraceae</taxon>
        <taxon>Enterocloster</taxon>
    </lineage>
</organism>
<dbReference type="Pfam" id="PF14268">
    <property type="entry name" value="YoaP"/>
    <property type="match status" value="1"/>
</dbReference>
<dbReference type="SUPFAM" id="SSF55729">
    <property type="entry name" value="Acyl-CoA N-acyltransferases (Nat)"/>
    <property type="match status" value="1"/>
</dbReference>
<dbReference type="EMBL" id="JAAITT010000054">
    <property type="protein sequence ID" value="NSJ51999.1"/>
    <property type="molecule type" value="Genomic_DNA"/>
</dbReference>
<dbReference type="Gene3D" id="3.40.630.30">
    <property type="match status" value="1"/>
</dbReference>
<gene>
    <name evidence="4" type="ORF">G5B36_25390</name>
    <name evidence="3" type="ORF">L0N08_27525</name>
</gene>
<dbReference type="InterPro" id="IPR016181">
    <property type="entry name" value="Acyl_CoA_acyltransferase"/>
</dbReference>
<dbReference type="InterPro" id="IPR025685">
    <property type="entry name" value="YoaP-like_dom"/>
</dbReference>
<proteinExistence type="predicted"/>
<evidence type="ECO:0000313" key="6">
    <source>
        <dbReference type="Proteomes" id="UP001299608"/>
    </source>
</evidence>
<evidence type="ECO:0000259" key="1">
    <source>
        <dbReference type="Pfam" id="PF00583"/>
    </source>
</evidence>
<dbReference type="GO" id="GO:0016747">
    <property type="term" value="F:acyltransferase activity, transferring groups other than amino-acyl groups"/>
    <property type="evidence" value="ECO:0007669"/>
    <property type="project" value="InterPro"/>
</dbReference>
<name>A0AAW5C0V2_9FIRM</name>
<dbReference type="CDD" id="cd04301">
    <property type="entry name" value="NAT_SF"/>
    <property type="match status" value="1"/>
</dbReference>
<reference evidence="4 5" key="1">
    <citation type="journal article" date="2020" name="Cell Host Microbe">
        <title>Functional and Genomic Variation between Human-Derived Isolates of Lachnospiraceae Reveals Inter- and Intra-Species Diversity.</title>
        <authorList>
            <person name="Sorbara M.T."/>
            <person name="Littmann E.R."/>
            <person name="Fontana E."/>
            <person name="Moody T.U."/>
            <person name="Kohout C.E."/>
            <person name="Gjonbalaj M."/>
            <person name="Eaton V."/>
            <person name="Seok R."/>
            <person name="Leiner I.M."/>
            <person name="Pamer E.G."/>
        </authorList>
    </citation>
    <scope>NUCLEOTIDE SEQUENCE [LARGE SCALE GENOMIC DNA]</scope>
    <source>
        <strain evidence="4 5">MSK.1.17</strain>
    </source>
</reference>
<comment type="caution">
    <text evidence="3">The sequence shown here is derived from an EMBL/GenBank/DDBJ whole genome shotgun (WGS) entry which is preliminary data.</text>
</comment>
<dbReference type="AlphaFoldDB" id="A0AAW5C0V2"/>
<dbReference type="Proteomes" id="UP001299608">
    <property type="component" value="Unassembled WGS sequence"/>
</dbReference>
<reference evidence="3" key="3">
    <citation type="submission" date="2022-01" db="EMBL/GenBank/DDBJ databases">
        <title>Collection of gut derived symbiotic bacterial strains cultured from healthy donors.</title>
        <authorList>
            <person name="Lin H."/>
            <person name="Kohout C."/>
            <person name="Waligurski E."/>
            <person name="Pamer E.G."/>
        </authorList>
    </citation>
    <scope>NUCLEOTIDE SEQUENCE</scope>
    <source>
        <strain evidence="3">DFI.6.55</strain>
    </source>
</reference>
<keyword evidence="3" id="KW-0012">Acyltransferase</keyword>
<keyword evidence="5" id="KW-1185">Reference proteome</keyword>
<dbReference type="Proteomes" id="UP000669239">
    <property type="component" value="Unassembled WGS sequence"/>
</dbReference>
<reference evidence="4" key="2">
    <citation type="submission" date="2020-02" db="EMBL/GenBank/DDBJ databases">
        <authorList>
            <person name="Littmann E."/>
            <person name="Sorbara M."/>
        </authorList>
    </citation>
    <scope>NUCLEOTIDE SEQUENCE</scope>
    <source>
        <strain evidence="4">MSK.1.17</strain>
    </source>
</reference>
<feature type="domain" description="N-acetyltransferase" evidence="1">
    <location>
        <begin position="65"/>
        <end position="114"/>
    </location>
</feature>
<dbReference type="RefSeq" id="WP_165640881.1">
    <property type="nucleotide sequence ID" value="NZ_JAAITT010000054.1"/>
</dbReference>
<dbReference type="InterPro" id="IPR000182">
    <property type="entry name" value="GNAT_dom"/>
</dbReference>
<evidence type="ECO:0000259" key="2">
    <source>
        <dbReference type="Pfam" id="PF14268"/>
    </source>
</evidence>